<dbReference type="STRING" id="694327.DFW101_0325"/>
<dbReference type="HOGENOM" id="CLU_1376242_0_0_7"/>
<accession>G7QD36</accession>
<dbReference type="RefSeq" id="WP_009179789.1">
    <property type="nucleotide sequence ID" value="NZ_CM001368.1"/>
</dbReference>
<keyword evidence="2" id="KW-1185">Reference proteome</keyword>
<name>G7QD36_9BACT</name>
<dbReference type="EMBL" id="CM001368">
    <property type="protein sequence ID" value="EHJ46342.1"/>
    <property type="molecule type" value="Genomic_DNA"/>
</dbReference>
<reference evidence="2" key="1">
    <citation type="journal article" date="2015" name="Genome Announc.">
        <title>High-Quality Draft Genome Sequence of Desulfovibrio carbinoliphilus FW-101-2B, an Organic Acid-Oxidizing Sulfate-Reducing Bacterium Isolated from Uranium(VI)-Contaminated Groundwater.</title>
        <authorList>
            <person name="Ramsay B.D."/>
            <person name="Hwang C."/>
            <person name="Woo H.L."/>
            <person name="Carroll S.L."/>
            <person name="Lucas S."/>
            <person name="Han J."/>
            <person name="Lapidus A.L."/>
            <person name="Cheng J.F."/>
            <person name="Goodwin L.A."/>
            <person name="Pitluck S."/>
            <person name="Peters L."/>
            <person name="Chertkov O."/>
            <person name="Held B."/>
            <person name="Detter J.C."/>
            <person name="Han C.S."/>
            <person name="Tapia R."/>
            <person name="Land M.L."/>
            <person name="Hauser L.J."/>
            <person name="Kyrpides N.C."/>
            <person name="Ivanova N.N."/>
            <person name="Mikhailova N."/>
            <person name="Pagani I."/>
            <person name="Woyke T."/>
            <person name="Arkin A.P."/>
            <person name="Dehal P."/>
            <person name="Chivian D."/>
            <person name="Criddle C.S."/>
            <person name="Wu W."/>
            <person name="Chakraborty R."/>
            <person name="Hazen T.C."/>
            <person name="Fields M.W."/>
        </authorList>
    </citation>
    <scope>NUCLEOTIDE SEQUENCE [LARGE SCALE GENOMIC DNA]</scope>
    <source>
        <strain evidence="2">FW-101-2B</strain>
    </source>
</reference>
<proteinExistence type="predicted"/>
<dbReference type="Proteomes" id="UP000004662">
    <property type="component" value="Chromosome"/>
</dbReference>
<dbReference type="eggNOG" id="ENOG50340QK">
    <property type="taxonomic scope" value="Bacteria"/>
</dbReference>
<organism evidence="1 2">
    <name type="scientific">Solidesulfovibrio carbinoliphilus subsp. oakridgensis</name>
    <dbReference type="NCBI Taxonomy" id="694327"/>
    <lineage>
        <taxon>Bacteria</taxon>
        <taxon>Pseudomonadati</taxon>
        <taxon>Thermodesulfobacteriota</taxon>
        <taxon>Desulfovibrionia</taxon>
        <taxon>Desulfovibrionales</taxon>
        <taxon>Desulfovibrionaceae</taxon>
        <taxon>Solidesulfovibrio</taxon>
    </lineage>
</organism>
<dbReference type="OrthoDB" id="5456145at2"/>
<sequence length="198" mass="19698">MTIFGKTATINYDDQRARGEGHSPVIVSRKLKAGQGVLPVGLLLARDAAGEAVPFEVVAAEELGTGTGATKAYAGTLAKAPVQPETVAVTDGVETFGDDGCGRLAGSAGGTGTVNYKTGAVAVTFAANVGNGVAVDASYGRRLHGVLDEVVDTAASGSGLAVVHGSVRKDVLKVGIAAPAAPSAAVLAWLSDSGIWPN</sequence>
<gene>
    <name evidence="1" type="ORF">DFW101_0325</name>
</gene>
<evidence type="ECO:0000313" key="1">
    <source>
        <dbReference type="EMBL" id="EHJ46342.1"/>
    </source>
</evidence>
<dbReference type="AlphaFoldDB" id="G7QD36"/>
<protein>
    <submittedName>
        <fullName evidence="1">Uncharacterized protein</fullName>
    </submittedName>
</protein>
<evidence type="ECO:0000313" key="2">
    <source>
        <dbReference type="Proteomes" id="UP000004662"/>
    </source>
</evidence>